<evidence type="ECO:0000256" key="1">
    <source>
        <dbReference type="SAM" id="Phobius"/>
    </source>
</evidence>
<keyword evidence="1" id="KW-0472">Membrane</keyword>
<protein>
    <submittedName>
        <fullName evidence="2">Uncharacterized protein</fullName>
    </submittedName>
</protein>
<evidence type="ECO:0000313" key="2">
    <source>
        <dbReference type="EMBL" id="GAA0941752.1"/>
    </source>
</evidence>
<dbReference type="Proteomes" id="UP001500542">
    <property type="component" value="Unassembled WGS sequence"/>
</dbReference>
<evidence type="ECO:0000313" key="3">
    <source>
        <dbReference type="Proteomes" id="UP001500542"/>
    </source>
</evidence>
<keyword evidence="1" id="KW-0812">Transmembrane</keyword>
<feature type="transmembrane region" description="Helical" evidence="1">
    <location>
        <begin position="39"/>
        <end position="58"/>
    </location>
</feature>
<keyword evidence="3" id="KW-1185">Reference proteome</keyword>
<feature type="transmembrane region" description="Helical" evidence="1">
    <location>
        <begin position="141"/>
        <end position="158"/>
    </location>
</feature>
<dbReference type="EMBL" id="BAAAHK010000007">
    <property type="protein sequence ID" value="GAA0941752.1"/>
    <property type="molecule type" value="Genomic_DNA"/>
</dbReference>
<feature type="transmembrane region" description="Helical" evidence="1">
    <location>
        <begin position="116"/>
        <end position="135"/>
    </location>
</feature>
<proteinExistence type="predicted"/>
<keyword evidence="1" id="KW-1133">Transmembrane helix</keyword>
<comment type="caution">
    <text evidence="2">The sequence shown here is derived from an EMBL/GenBank/DDBJ whole genome shotgun (WGS) entry which is preliminary data.</text>
</comment>
<name>A0ABP4AVB1_9ACTN</name>
<dbReference type="RefSeq" id="WP_343970171.1">
    <property type="nucleotide sequence ID" value="NZ_BAAAHK010000007.1"/>
</dbReference>
<reference evidence="3" key="1">
    <citation type="journal article" date="2019" name="Int. J. Syst. Evol. Microbiol.">
        <title>The Global Catalogue of Microorganisms (GCM) 10K type strain sequencing project: providing services to taxonomists for standard genome sequencing and annotation.</title>
        <authorList>
            <consortium name="The Broad Institute Genomics Platform"/>
            <consortium name="The Broad Institute Genome Sequencing Center for Infectious Disease"/>
            <person name="Wu L."/>
            <person name="Ma J."/>
        </authorList>
    </citation>
    <scope>NUCLEOTIDE SEQUENCE [LARGE SCALE GENOMIC DNA]</scope>
    <source>
        <strain evidence="3">JCM 10977</strain>
    </source>
</reference>
<feature type="transmembrane region" description="Helical" evidence="1">
    <location>
        <begin position="9"/>
        <end position="27"/>
    </location>
</feature>
<organism evidence="2 3">
    <name type="scientific">Kribbella koreensis</name>
    <dbReference type="NCBI Taxonomy" id="57909"/>
    <lineage>
        <taxon>Bacteria</taxon>
        <taxon>Bacillati</taxon>
        <taxon>Actinomycetota</taxon>
        <taxon>Actinomycetes</taxon>
        <taxon>Propionibacteriales</taxon>
        <taxon>Kribbellaceae</taxon>
        <taxon>Kribbella</taxon>
    </lineage>
</organism>
<gene>
    <name evidence="2" type="ORF">GCM10009554_33640</name>
</gene>
<accession>A0ABP4AVB1</accession>
<sequence>MRISVEKAPAWVICLLTGVPFGAYMGALSRNDGSSLRSAVISGAAVGLAFGIAMAITLRKRLLPLVQAVGPEASRADQRAAGRALRRGPVPADPEVRAAAIRLANRQLELLRLGRTRSLIILSLLLVVSVIGLFADPGSFWHIPLVVAIPLLIAYQILRPRMLRARLEELTQGFEEDGS</sequence>